<evidence type="ECO:0000313" key="2">
    <source>
        <dbReference type="Proteomes" id="UP000251960"/>
    </source>
</evidence>
<name>A0A3L6FC67_MAIZE</name>
<gene>
    <name evidence="1" type="ORF">Zm00014a_020800</name>
</gene>
<dbReference type="Proteomes" id="UP000251960">
    <property type="component" value="Chromosome 3"/>
</dbReference>
<reference evidence="1 2" key="1">
    <citation type="journal article" date="2018" name="Nat. Genet.">
        <title>Extensive intraspecific gene order and gene structural variations between Mo17 and other maize genomes.</title>
        <authorList>
            <person name="Sun S."/>
            <person name="Zhou Y."/>
            <person name="Chen J."/>
            <person name="Shi J."/>
            <person name="Zhao H."/>
            <person name="Zhao H."/>
            <person name="Song W."/>
            <person name="Zhang M."/>
            <person name="Cui Y."/>
            <person name="Dong X."/>
            <person name="Liu H."/>
            <person name="Ma X."/>
            <person name="Jiao Y."/>
            <person name="Wang B."/>
            <person name="Wei X."/>
            <person name="Stein J.C."/>
            <person name="Glaubitz J.C."/>
            <person name="Lu F."/>
            <person name="Yu G."/>
            <person name="Liang C."/>
            <person name="Fengler K."/>
            <person name="Li B."/>
            <person name="Rafalski A."/>
            <person name="Schnable P.S."/>
            <person name="Ware D.H."/>
            <person name="Buckler E.S."/>
            <person name="Lai J."/>
        </authorList>
    </citation>
    <scope>NUCLEOTIDE SEQUENCE [LARGE SCALE GENOMIC DNA]</scope>
    <source>
        <strain evidence="2">cv. Missouri 17</strain>
        <tissue evidence="1">Seedling</tissue>
    </source>
</reference>
<sequence>MDKVTRDI</sequence>
<proteinExistence type="predicted"/>
<dbReference type="EMBL" id="NCVQ01000004">
    <property type="protein sequence ID" value="PWZ30689.1"/>
    <property type="molecule type" value="Genomic_DNA"/>
</dbReference>
<protein>
    <submittedName>
        <fullName evidence="1">Uncharacterized protein</fullName>
    </submittedName>
</protein>
<evidence type="ECO:0000313" key="1">
    <source>
        <dbReference type="EMBL" id="PWZ30689.1"/>
    </source>
</evidence>
<accession>A0A3L6FC67</accession>
<organism evidence="1 2">
    <name type="scientific">Zea mays</name>
    <name type="common">Maize</name>
    <dbReference type="NCBI Taxonomy" id="4577"/>
    <lineage>
        <taxon>Eukaryota</taxon>
        <taxon>Viridiplantae</taxon>
        <taxon>Streptophyta</taxon>
        <taxon>Embryophyta</taxon>
        <taxon>Tracheophyta</taxon>
        <taxon>Spermatophyta</taxon>
        <taxon>Magnoliopsida</taxon>
        <taxon>Liliopsida</taxon>
        <taxon>Poales</taxon>
        <taxon>Poaceae</taxon>
        <taxon>PACMAD clade</taxon>
        <taxon>Panicoideae</taxon>
        <taxon>Andropogonodae</taxon>
        <taxon>Andropogoneae</taxon>
        <taxon>Tripsacinae</taxon>
        <taxon>Zea</taxon>
    </lineage>
</organism>
<comment type="caution">
    <text evidence="1">The sequence shown here is derived from an EMBL/GenBank/DDBJ whole genome shotgun (WGS) entry which is preliminary data.</text>
</comment>